<dbReference type="VEuPathDB" id="FungiDB:An12g09560"/>
<sequence length="1220" mass="137155">MEAVGSASAIIGIATTGIQCSIKLLTFADQIKSAPDEITNIAEDISVNASILQQLGGLADKALFHTQAATDTNTNNSISNGKARTVNPEAIDYSDTEGHEPQNGIFNAAGFAIVMNLASKCNAIFERLEEGLRKASKQLRANPHSKDPIRLSPAEMVKWPFVKPQMDAMRAELRNAKGTLMLMLQVAMLRYSKKVMEGHATRTSLIAYSQEDQYLLKRSIVAAERARIDIAKQQDDTWAGNRAASVTERDNVDENFQPAEITTTRRPPVRETMLVRDCHSAISAIEVKNLDCQPHRDNAFCSARTEPRDADKALAADGDTGNPIRTGPVNEGSGCDLHSLYYSSEYINRSSMASISLATDAPLGVYLLTTKLQIAHGKHHVQYRVRRVKIPRQDIDSQIDQWKKSSNSTVLNQLLALSADEQQALDELNLDGDHDNITGTDAIEWIHVGDLLPVDGFDDIRARSITFIVKLKHPSTTVKRREPKSEVLKDQQNIAIDFSVNRHSIFPESLNAFCLPWTWNESDYNYMLVNKAMFNHFEGELLAHTRRLVNERSITQLGSNRTELEVNDQKKYRRPRLWLHIKRLLRPIDPRHKINAPNNSSDPMLGTGVAGAAAGEAMAADVSFVLAGGLGGPARHGRRGRRYYGRGVEENVERTSQIQGSEEENPPYPPEAVVTHASSVLQAQESRFSFSPSRPLAGLYEISPRASRSPSISSAVVESLPPLPSTTIHAVETSEEEEDMEGILVLSLVGKCFYELYINPLHKIAGPKLAAITRLVHMYHSLMGDEHVWVRNLHLAYGDTVRISPDQVSYSCADGWRDIYGHASATKKSTEKDMRFFGTTLNRTPDVIRAKAADHSRFRRNFSHAFSDKALREQQPLIAHYADLLIEKLREVVQADPKAKIEMVLMYNLTTFDIMGDLTFGDPLNLLKGTGNVGWVTSIFSSVKINSLRRVARYYPWCSYFLNSLLPRSLKKRQASHYQSCKDRVDWRVDQSLDRPDIWGLVMSQKESLRLSREEMYANSQLFMVAGTETTATALSGLTYQLLLNPDKMEKITKEIRDAFERDSDIDMLRLAQLKYLNMCIDEGLRMYPPVPTGMPRLTPKEGMEICGEYMPGNTAVSVHHWATYRNPRNFTRPDDFLPERWGNDPQFAGDDKAAFQPFSFGPRNCLGKNLAYHEMRLILAKVLYHYDLNLAPESVGWDKQNTWTLWQKNRLMVQLTPRA</sequence>
<protein>
    <recommendedName>
        <fullName evidence="12">Cytochrome P450</fullName>
    </recommendedName>
</protein>
<dbReference type="Pfam" id="PF00067">
    <property type="entry name" value="p450"/>
    <property type="match status" value="1"/>
</dbReference>
<evidence type="ECO:0000256" key="6">
    <source>
        <dbReference type="ARBA" id="ARBA00023004"/>
    </source>
</evidence>
<dbReference type="FunFam" id="1.10.630.10:FF:000047">
    <property type="entry name" value="Cytochrome P450 monooxygenase"/>
    <property type="match status" value="1"/>
</dbReference>
<dbReference type="InterPro" id="IPR001128">
    <property type="entry name" value="Cyt_P450"/>
</dbReference>
<organism evidence="10 11">
    <name type="scientific">Aspergillus niger</name>
    <dbReference type="NCBI Taxonomy" id="5061"/>
    <lineage>
        <taxon>Eukaryota</taxon>
        <taxon>Fungi</taxon>
        <taxon>Dikarya</taxon>
        <taxon>Ascomycota</taxon>
        <taxon>Pezizomycotina</taxon>
        <taxon>Eurotiomycetes</taxon>
        <taxon>Eurotiomycetidae</taxon>
        <taxon>Eurotiales</taxon>
        <taxon>Aspergillaceae</taxon>
        <taxon>Aspergillus</taxon>
        <taxon>Aspergillus subgen. Circumdati</taxon>
    </lineage>
</organism>
<dbReference type="VEuPathDB" id="FungiDB:ASPNIDRAFT2_1163547"/>
<dbReference type="OrthoDB" id="1470350at2759"/>
<evidence type="ECO:0000256" key="9">
    <source>
        <dbReference type="SAM" id="MobiDB-lite"/>
    </source>
</evidence>
<evidence type="ECO:0000313" key="11">
    <source>
        <dbReference type="Proteomes" id="UP000068243"/>
    </source>
</evidence>
<evidence type="ECO:0000256" key="1">
    <source>
        <dbReference type="ARBA" id="ARBA00001971"/>
    </source>
</evidence>
<dbReference type="AlphaFoldDB" id="A0A100IR28"/>
<keyword evidence="4 8" id="KW-0479">Metal-binding</keyword>
<dbReference type="PRINTS" id="PR00385">
    <property type="entry name" value="P450"/>
</dbReference>
<dbReference type="EMBL" id="BCMY01000017">
    <property type="protein sequence ID" value="GAQ45595.1"/>
    <property type="molecule type" value="Genomic_DNA"/>
</dbReference>
<dbReference type="VEuPathDB" id="FungiDB:M747DRAFT_322328"/>
<keyword evidence="7" id="KW-0503">Monooxygenase</keyword>
<comment type="cofactor">
    <cofactor evidence="1 8">
        <name>heme</name>
        <dbReference type="ChEBI" id="CHEBI:30413"/>
    </cofactor>
</comment>
<dbReference type="PANTHER" id="PTHR24305">
    <property type="entry name" value="CYTOCHROME P450"/>
    <property type="match status" value="1"/>
</dbReference>
<comment type="similarity">
    <text evidence="2">Belongs to the cytochrome P450 family.</text>
</comment>
<keyword evidence="3 8" id="KW-0349">Heme</keyword>
<feature type="binding site" description="axial binding residue" evidence="8">
    <location>
        <position position="1166"/>
    </location>
    <ligand>
        <name>heme</name>
        <dbReference type="ChEBI" id="CHEBI:30413"/>
    </ligand>
    <ligandPart>
        <name>Fe</name>
        <dbReference type="ChEBI" id="CHEBI:18248"/>
    </ligandPart>
</feature>
<evidence type="ECO:0000256" key="4">
    <source>
        <dbReference type="ARBA" id="ARBA00022723"/>
    </source>
</evidence>
<evidence type="ECO:0000256" key="2">
    <source>
        <dbReference type="ARBA" id="ARBA00010617"/>
    </source>
</evidence>
<keyword evidence="6 8" id="KW-0408">Iron</keyword>
<dbReference type="VEuPathDB" id="FungiDB:ASPNIDRAFT2_1143306"/>
<evidence type="ECO:0000256" key="5">
    <source>
        <dbReference type="ARBA" id="ARBA00023002"/>
    </source>
</evidence>
<name>A0A100IR28_ASPNG</name>
<gene>
    <name evidence="10" type="ORF">ABL_08256</name>
</gene>
<dbReference type="PRINTS" id="PR00463">
    <property type="entry name" value="EP450I"/>
</dbReference>
<accession>A0A100IR28</accession>
<dbReference type="VEuPathDB" id="FungiDB:ATCC64974_34270"/>
<dbReference type="PROSITE" id="PS00086">
    <property type="entry name" value="CYTOCHROME_P450"/>
    <property type="match status" value="1"/>
</dbReference>
<evidence type="ECO:0008006" key="12">
    <source>
        <dbReference type="Google" id="ProtNLM"/>
    </source>
</evidence>
<evidence type="ECO:0000256" key="7">
    <source>
        <dbReference type="ARBA" id="ARBA00023033"/>
    </source>
</evidence>
<keyword evidence="5" id="KW-0560">Oxidoreductase</keyword>
<dbReference type="SUPFAM" id="SSF48264">
    <property type="entry name" value="Cytochrome P450"/>
    <property type="match status" value="1"/>
</dbReference>
<evidence type="ECO:0000313" key="10">
    <source>
        <dbReference type="EMBL" id="GAQ45595.1"/>
    </source>
</evidence>
<dbReference type="InterPro" id="IPR002401">
    <property type="entry name" value="Cyt_P450_E_grp-I"/>
</dbReference>
<reference evidence="11" key="1">
    <citation type="journal article" date="2016" name="Genome Announc.">
        <title>Draft genome sequence of Aspergillus niger strain An76.</title>
        <authorList>
            <person name="Gong W."/>
            <person name="Cheng Z."/>
            <person name="Zhang H."/>
            <person name="Liu L."/>
            <person name="Gao P."/>
            <person name="Wang L."/>
        </authorList>
    </citation>
    <scope>NUCLEOTIDE SEQUENCE [LARGE SCALE GENOMIC DNA]</scope>
    <source>
        <strain evidence="11">An76</strain>
    </source>
</reference>
<dbReference type="InterPro" id="IPR050121">
    <property type="entry name" value="Cytochrome_P450_monoxygenase"/>
</dbReference>
<dbReference type="GO" id="GO:0020037">
    <property type="term" value="F:heme binding"/>
    <property type="evidence" value="ECO:0007669"/>
    <property type="project" value="InterPro"/>
</dbReference>
<dbReference type="GO" id="GO:0004497">
    <property type="term" value="F:monooxygenase activity"/>
    <property type="evidence" value="ECO:0007669"/>
    <property type="project" value="UniProtKB-KW"/>
</dbReference>
<dbReference type="PaxDb" id="5061-CADANGAP00010190"/>
<comment type="caution">
    <text evidence="10">The sequence shown here is derived from an EMBL/GenBank/DDBJ whole genome shotgun (WGS) entry which is preliminary data.</text>
</comment>
<dbReference type="Gene3D" id="1.10.630.10">
    <property type="entry name" value="Cytochrome P450"/>
    <property type="match status" value="1"/>
</dbReference>
<dbReference type="Proteomes" id="UP000068243">
    <property type="component" value="Unassembled WGS sequence"/>
</dbReference>
<dbReference type="GO" id="GO:0016705">
    <property type="term" value="F:oxidoreductase activity, acting on paired donors, with incorporation or reduction of molecular oxygen"/>
    <property type="evidence" value="ECO:0007669"/>
    <property type="project" value="InterPro"/>
</dbReference>
<dbReference type="GO" id="GO:0045122">
    <property type="term" value="P:aflatoxin biosynthetic process"/>
    <property type="evidence" value="ECO:0007669"/>
    <property type="project" value="UniProtKB-ARBA"/>
</dbReference>
<dbReference type="GO" id="GO:0005506">
    <property type="term" value="F:iron ion binding"/>
    <property type="evidence" value="ECO:0007669"/>
    <property type="project" value="InterPro"/>
</dbReference>
<dbReference type="PANTHER" id="PTHR24305:SF210">
    <property type="entry name" value="CYTOCHROME P450 MONOOXYGENASE ASQL-RELATED"/>
    <property type="match status" value="1"/>
</dbReference>
<dbReference type="CDD" id="cd11058">
    <property type="entry name" value="CYP60B-like"/>
    <property type="match status" value="1"/>
</dbReference>
<dbReference type="InterPro" id="IPR017972">
    <property type="entry name" value="Cyt_P450_CS"/>
</dbReference>
<evidence type="ECO:0000256" key="3">
    <source>
        <dbReference type="ARBA" id="ARBA00022617"/>
    </source>
</evidence>
<feature type="region of interest" description="Disordered" evidence="9">
    <location>
        <begin position="645"/>
        <end position="669"/>
    </location>
</feature>
<dbReference type="VEuPathDB" id="FungiDB:ATCC64974_34260"/>
<evidence type="ECO:0000256" key="8">
    <source>
        <dbReference type="PIRSR" id="PIRSR602401-1"/>
    </source>
</evidence>
<dbReference type="InterPro" id="IPR036396">
    <property type="entry name" value="Cyt_P450_sf"/>
</dbReference>
<proteinExistence type="inferred from homology"/>